<dbReference type="AlphaFoldDB" id="A0AAW1KSJ7"/>
<dbReference type="Proteomes" id="UP001443914">
    <property type="component" value="Unassembled WGS sequence"/>
</dbReference>
<gene>
    <name evidence="1" type="ORF">RND81_05G022200</name>
</gene>
<organism evidence="1 2">
    <name type="scientific">Saponaria officinalis</name>
    <name type="common">Common soapwort</name>
    <name type="synonym">Lychnis saponaria</name>
    <dbReference type="NCBI Taxonomy" id="3572"/>
    <lineage>
        <taxon>Eukaryota</taxon>
        <taxon>Viridiplantae</taxon>
        <taxon>Streptophyta</taxon>
        <taxon>Embryophyta</taxon>
        <taxon>Tracheophyta</taxon>
        <taxon>Spermatophyta</taxon>
        <taxon>Magnoliopsida</taxon>
        <taxon>eudicotyledons</taxon>
        <taxon>Gunneridae</taxon>
        <taxon>Pentapetalae</taxon>
        <taxon>Caryophyllales</taxon>
        <taxon>Caryophyllaceae</taxon>
        <taxon>Caryophylleae</taxon>
        <taxon>Saponaria</taxon>
    </lineage>
</organism>
<evidence type="ECO:0000313" key="1">
    <source>
        <dbReference type="EMBL" id="KAK9723740.1"/>
    </source>
</evidence>
<sequence length="103" mass="11388">MATAAILTTTTLYNQLDECGVLPKTIEAINGRDSVHLWGRRDWVVSRSPAYTAVVEFGHQNKGKCEGENKGRKNQGQIRDLGDRLLTMVSVDDDDKLLNNGEA</sequence>
<name>A0AAW1KSJ7_SAPOF</name>
<proteinExistence type="predicted"/>
<keyword evidence="2" id="KW-1185">Reference proteome</keyword>
<comment type="caution">
    <text evidence="1">The sequence shown here is derived from an EMBL/GenBank/DDBJ whole genome shotgun (WGS) entry which is preliminary data.</text>
</comment>
<reference evidence="1" key="1">
    <citation type="submission" date="2024-03" db="EMBL/GenBank/DDBJ databases">
        <title>WGS assembly of Saponaria officinalis var. Norfolk2.</title>
        <authorList>
            <person name="Jenkins J."/>
            <person name="Shu S."/>
            <person name="Grimwood J."/>
            <person name="Barry K."/>
            <person name="Goodstein D."/>
            <person name="Schmutz J."/>
            <person name="Leebens-Mack J."/>
            <person name="Osbourn A."/>
        </authorList>
    </citation>
    <scope>NUCLEOTIDE SEQUENCE [LARGE SCALE GENOMIC DNA]</scope>
    <source>
        <strain evidence="1">JIC</strain>
    </source>
</reference>
<protein>
    <submittedName>
        <fullName evidence="1">Uncharacterized protein</fullName>
    </submittedName>
</protein>
<evidence type="ECO:0000313" key="2">
    <source>
        <dbReference type="Proteomes" id="UP001443914"/>
    </source>
</evidence>
<dbReference type="EMBL" id="JBDFQZ010000005">
    <property type="protein sequence ID" value="KAK9723740.1"/>
    <property type="molecule type" value="Genomic_DNA"/>
</dbReference>
<accession>A0AAW1KSJ7</accession>